<reference evidence="1" key="1">
    <citation type="submission" date="2020-12" db="EMBL/GenBank/DDBJ databases">
        <title>Genome public.</title>
        <authorList>
            <person name="Sun Q."/>
        </authorList>
    </citation>
    <scope>NUCLEOTIDE SEQUENCE</scope>
    <source>
        <strain evidence="1">CCM 8863</strain>
    </source>
</reference>
<dbReference type="AlphaFoldDB" id="A0A934M6A8"/>
<dbReference type="Proteomes" id="UP000645966">
    <property type="component" value="Unassembled WGS sequence"/>
</dbReference>
<evidence type="ECO:0000313" key="1">
    <source>
        <dbReference type="EMBL" id="MBI8988429.1"/>
    </source>
</evidence>
<keyword evidence="2" id="KW-1185">Reference proteome</keyword>
<dbReference type="PANTHER" id="PTHR37292:SF2">
    <property type="entry name" value="DUF262 DOMAIN-CONTAINING PROTEIN"/>
    <property type="match status" value="1"/>
</dbReference>
<comment type="caution">
    <text evidence="1">The sequence shown here is derived from an EMBL/GenBank/DDBJ whole genome shotgun (WGS) entry which is preliminary data.</text>
</comment>
<protein>
    <submittedName>
        <fullName evidence="1">DUF262 domain-containing protein</fullName>
    </submittedName>
</protein>
<accession>A0A934M6A8</accession>
<sequence length="103" mass="12042">MPETTIATTLSQIEDRDLVLLAIQRERGWRPDQIVRFFDSFMCGYPIGSVLSWKVKPEVAKQFKLYGFLKRFSEFDSRYNPQLDLLPTREVTAIHDGQHASRH</sequence>
<dbReference type="PANTHER" id="PTHR37292">
    <property type="entry name" value="VNG6097C"/>
    <property type="match status" value="1"/>
</dbReference>
<evidence type="ECO:0000313" key="2">
    <source>
        <dbReference type="Proteomes" id="UP000645966"/>
    </source>
</evidence>
<proteinExistence type="predicted"/>
<gene>
    <name evidence="1" type="ORF">JDV75_01430</name>
</gene>
<dbReference type="EMBL" id="JAEIOS010000009">
    <property type="protein sequence ID" value="MBI8988429.1"/>
    <property type="molecule type" value="Genomic_DNA"/>
</dbReference>
<name>A0A934M6A8_9CORY</name>
<organism evidence="1 2">
    <name type="scientific">Corynebacterium meridianum</name>
    <dbReference type="NCBI Taxonomy" id="2765363"/>
    <lineage>
        <taxon>Bacteria</taxon>
        <taxon>Bacillati</taxon>
        <taxon>Actinomycetota</taxon>
        <taxon>Actinomycetes</taxon>
        <taxon>Mycobacteriales</taxon>
        <taxon>Corynebacteriaceae</taxon>
        <taxon>Corynebacterium</taxon>
    </lineage>
</organism>